<dbReference type="Proteomes" id="UP000186817">
    <property type="component" value="Unassembled WGS sequence"/>
</dbReference>
<protein>
    <submittedName>
        <fullName evidence="1">Uncharacterized protein</fullName>
    </submittedName>
</protein>
<keyword evidence="2" id="KW-1185">Reference proteome</keyword>
<evidence type="ECO:0000313" key="2">
    <source>
        <dbReference type="Proteomes" id="UP000186817"/>
    </source>
</evidence>
<dbReference type="EMBL" id="LSRX01000058">
    <property type="protein sequence ID" value="OLQ11533.1"/>
    <property type="molecule type" value="Genomic_DNA"/>
</dbReference>
<proteinExistence type="predicted"/>
<organism evidence="1 2">
    <name type="scientific">Symbiodinium microadriaticum</name>
    <name type="common">Dinoflagellate</name>
    <name type="synonym">Zooxanthella microadriatica</name>
    <dbReference type="NCBI Taxonomy" id="2951"/>
    <lineage>
        <taxon>Eukaryota</taxon>
        <taxon>Sar</taxon>
        <taxon>Alveolata</taxon>
        <taxon>Dinophyceae</taxon>
        <taxon>Suessiales</taxon>
        <taxon>Symbiodiniaceae</taxon>
        <taxon>Symbiodinium</taxon>
    </lineage>
</organism>
<dbReference type="AlphaFoldDB" id="A0A1Q9EVX9"/>
<gene>
    <name evidence="1" type="ORF">AK812_SmicGene4646</name>
</gene>
<sequence length="234" mass="25374">MGKGTPLTSTMVSRAVYELLEYGDSVSLRELRLVLQGRTCIGLTSQKSFIRQVAEYTFATLTSGLDLMHLPLEQVARLRDPYVGRWEPLCNTVATGAASAVVPCMTRGSVLFTELHDLGSAIAIGAPSTFIHAGTDKLPKANDSLARNTCCHFRLSSESLGQHAHERRRTVLDYNSYNKMQTKPLDKTVDGGDGIAAGIAAIAQDVVQGRTIRTEVVDSMIDRGLVGYISFAQP</sequence>
<comment type="caution">
    <text evidence="1">The sequence shown here is derived from an EMBL/GenBank/DDBJ whole genome shotgun (WGS) entry which is preliminary data.</text>
</comment>
<evidence type="ECO:0000313" key="1">
    <source>
        <dbReference type="EMBL" id="OLQ11533.1"/>
    </source>
</evidence>
<name>A0A1Q9EVX9_SYMMI</name>
<accession>A0A1Q9EVX9</accession>
<reference evidence="1 2" key="1">
    <citation type="submission" date="2016-02" db="EMBL/GenBank/DDBJ databases">
        <title>Genome analysis of coral dinoflagellate symbionts highlights evolutionary adaptations to a symbiotic lifestyle.</title>
        <authorList>
            <person name="Aranda M."/>
            <person name="Li Y."/>
            <person name="Liew Y.J."/>
            <person name="Baumgarten S."/>
            <person name="Simakov O."/>
            <person name="Wilson M."/>
            <person name="Piel J."/>
            <person name="Ashoor H."/>
            <person name="Bougouffa S."/>
            <person name="Bajic V.B."/>
            <person name="Ryu T."/>
            <person name="Ravasi T."/>
            <person name="Bayer T."/>
            <person name="Micklem G."/>
            <person name="Kim H."/>
            <person name="Bhak J."/>
            <person name="Lajeunesse T.C."/>
            <person name="Voolstra C.R."/>
        </authorList>
    </citation>
    <scope>NUCLEOTIDE SEQUENCE [LARGE SCALE GENOMIC DNA]</scope>
    <source>
        <strain evidence="1 2">CCMP2467</strain>
    </source>
</reference>